<dbReference type="EMBL" id="WUMV01000003">
    <property type="protein sequence ID" value="MXN64755.1"/>
    <property type="molecule type" value="Genomic_DNA"/>
</dbReference>
<name>A0A7X3S7H5_9HYPH</name>
<dbReference type="SFLD" id="SFLDG01129">
    <property type="entry name" value="C1.5:_HAD__Beta-PGM__Phosphata"/>
    <property type="match status" value="1"/>
</dbReference>
<dbReference type="Gene3D" id="1.10.150.240">
    <property type="entry name" value="Putative phosphatase, domain 2"/>
    <property type="match status" value="1"/>
</dbReference>
<protein>
    <submittedName>
        <fullName evidence="1">HAD-IA family hydrolase</fullName>
    </submittedName>
</protein>
<evidence type="ECO:0000313" key="2">
    <source>
        <dbReference type="Proteomes" id="UP000433101"/>
    </source>
</evidence>
<dbReference type="SFLD" id="SFLDG01135">
    <property type="entry name" value="C1.5.6:_HAD__Beta-PGM__Phospha"/>
    <property type="match status" value="1"/>
</dbReference>
<dbReference type="InterPro" id="IPR006439">
    <property type="entry name" value="HAD-SF_hydro_IA"/>
</dbReference>
<dbReference type="RefSeq" id="WP_160775006.1">
    <property type="nucleotide sequence ID" value="NZ_WUMV01000003.1"/>
</dbReference>
<dbReference type="SUPFAM" id="SSF56784">
    <property type="entry name" value="HAD-like"/>
    <property type="match status" value="1"/>
</dbReference>
<dbReference type="InterPro" id="IPR036412">
    <property type="entry name" value="HAD-like_sf"/>
</dbReference>
<accession>A0A7X3S7H5</accession>
<dbReference type="CDD" id="cd07526">
    <property type="entry name" value="HAD_BPGM_like"/>
    <property type="match status" value="1"/>
</dbReference>
<dbReference type="Proteomes" id="UP000433101">
    <property type="component" value="Unassembled WGS sequence"/>
</dbReference>
<dbReference type="AlphaFoldDB" id="A0A7X3S7H5"/>
<dbReference type="InterPro" id="IPR023198">
    <property type="entry name" value="PGP-like_dom2"/>
</dbReference>
<dbReference type="NCBIfam" id="TIGR01509">
    <property type="entry name" value="HAD-SF-IA-v3"/>
    <property type="match status" value="1"/>
</dbReference>
<dbReference type="Pfam" id="PF00702">
    <property type="entry name" value="Hydrolase"/>
    <property type="match status" value="1"/>
</dbReference>
<reference evidence="1 2" key="1">
    <citation type="submission" date="2019-12" db="EMBL/GenBank/DDBJ databases">
        <authorList>
            <person name="Li M."/>
        </authorList>
    </citation>
    <scope>NUCLEOTIDE SEQUENCE [LARGE SCALE GENOMIC DNA]</scope>
    <source>
        <strain evidence="1 2">GBMRC 2046</strain>
    </source>
</reference>
<dbReference type="InterPro" id="IPR023214">
    <property type="entry name" value="HAD_sf"/>
</dbReference>
<proteinExistence type="predicted"/>
<gene>
    <name evidence="1" type="ORF">GR183_07540</name>
</gene>
<dbReference type="Gene3D" id="3.40.50.1000">
    <property type="entry name" value="HAD superfamily/HAD-like"/>
    <property type="match status" value="1"/>
</dbReference>
<evidence type="ECO:0000313" key="1">
    <source>
        <dbReference type="EMBL" id="MXN64755.1"/>
    </source>
</evidence>
<dbReference type="GO" id="GO:0050308">
    <property type="term" value="F:sugar-phosphatase activity"/>
    <property type="evidence" value="ECO:0007669"/>
    <property type="project" value="TreeGrafter"/>
</dbReference>
<organism evidence="1 2">
    <name type="scientific">Stappia sediminis</name>
    <dbReference type="NCBI Taxonomy" id="2692190"/>
    <lineage>
        <taxon>Bacteria</taxon>
        <taxon>Pseudomonadati</taxon>
        <taxon>Pseudomonadota</taxon>
        <taxon>Alphaproteobacteria</taxon>
        <taxon>Hyphomicrobiales</taxon>
        <taxon>Stappiaceae</taxon>
        <taxon>Stappia</taxon>
    </lineage>
</organism>
<dbReference type="SFLD" id="SFLDS00003">
    <property type="entry name" value="Haloacid_Dehalogenase"/>
    <property type="match status" value="1"/>
</dbReference>
<keyword evidence="1" id="KW-0378">Hydrolase</keyword>
<sequence>MRPGLVIFDCDGVLVDTETAANKVLAEMVTELGLPMDYREAQRRFMGRTMETIQPMVENLTGRSLPASWADGVRARTLLEFEKGVEPIRGIENVVAALKEEGIPYCVGSSGKYAKMRVTLGKSGLLPHFEDVLFSAEDCREGKPAPDIFLYAASGMGGTPEDCVVIEDSVAGIQAARAAGMRALGFTGDPGADSEAMRSAGAELFADMAKLPMLLNIDTRELDAC</sequence>
<comment type="caution">
    <text evidence="1">The sequence shown here is derived from an EMBL/GenBank/DDBJ whole genome shotgun (WGS) entry which is preliminary data.</text>
</comment>
<dbReference type="InterPro" id="IPR051806">
    <property type="entry name" value="HAD-like_SPP"/>
</dbReference>
<dbReference type="NCBIfam" id="TIGR01549">
    <property type="entry name" value="HAD-SF-IA-v1"/>
    <property type="match status" value="1"/>
</dbReference>
<dbReference type="PANTHER" id="PTHR43481:SF4">
    <property type="entry name" value="GLYCEROL-1-PHOSPHATE PHOSPHOHYDROLASE 1-RELATED"/>
    <property type="match status" value="1"/>
</dbReference>
<keyword evidence="2" id="KW-1185">Reference proteome</keyword>
<dbReference type="PANTHER" id="PTHR43481">
    <property type="entry name" value="FRUCTOSE-1-PHOSPHATE PHOSPHATASE"/>
    <property type="match status" value="1"/>
</dbReference>